<organism evidence="1 2">
    <name type="scientific">Chryseobacterium piscium</name>
    <dbReference type="NCBI Taxonomy" id="333702"/>
    <lineage>
        <taxon>Bacteria</taxon>
        <taxon>Pseudomonadati</taxon>
        <taxon>Bacteroidota</taxon>
        <taxon>Flavobacteriia</taxon>
        <taxon>Flavobacteriales</taxon>
        <taxon>Weeksellaceae</taxon>
        <taxon>Chryseobacterium group</taxon>
        <taxon>Chryseobacterium</taxon>
    </lineage>
</organism>
<dbReference type="InterPro" id="IPR029055">
    <property type="entry name" value="Ntn_hydrolases_N"/>
</dbReference>
<reference evidence="1 2" key="1">
    <citation type="journal article" date="2006" name="Int. J. Syst. Evol. Microbiol.">
        <title>Chryseobacterium piscium sp. nov., isolated from fish of the South Atlantic Ocean off South Africa.</title>
        <authorList>
            <person name="de Beer H."/>
            <person name="Hugo C.J."/>
            <person name="Jooste P.J."/>
            <person name="Vancanneyt M."/>
            <person name="Coenye T."/>
            <person name="Vandamme P."/>
        </authorList>
    </citation>
    <scope>NUCLEOTIDE SEQUENCE [LARGE SCALE GENOMIC DNA]</scope>
    <source>
        <strain evidence="1 2">CCUG 51923</strain>
    </source>
</reference>
<name>A0A3D9BBY8_9FLAO</name>
<gene>
    <name evidence="1" type="ORF">DRF62_17905</name>
</gene>
<protein>
    <submittedName>
        <fullName evidence="1">Uncharacterized protein</fullName>
    </submittedName>
</protein>
<accession>A0A3D9BBY8</accession>
<comment type="caution">
    <text evidence="1">The sequence shown here is derived from an EMBL/GenBank/DDBJ whole genome shotgun (WGS) entry which is preliminary data.</text>
</comment>
<dbReference type="AlphaFoldDB" id="A0A3D9BBY8"/>
<dbReference type="RefSeq" id="WP_206608125.1">
    <property type="nucleotide sequence ID" value="NZ_QNVS01000082.1"/>
</dbReference>
<feature type="non-terminal residue" evidence="1">
    <location>
        <position position="119"/>
    </location>
</feature>
<evidence type="ECO:0000313" key="1">
    <source>
        <dbReference type="EMBL" id="REC51043.1"/>
    </source>
</evidence>
<evidence type="ECO:0000313" key="2">
    <source>
        <dbReference type="Proteomes" id="UP000256512"/>
    </source>
</evidence>
<sequence>MTAEIGILNKTAIVLAGDSAVTIGDGKKIYNTANKIFQLTEYGTVGIMIYNQSNWMGIPLETIIKTYSKQNGTKTYKTLEEYANSFFNFLESDIFKHVSESLQDEIINDKTHEHLQALN</sequence>
<proteinExistence type="predicted"/>
<dbReference type="Proteomes" id="UP000256512">
    <property type="component" value="Unassembled WGS sequence"/>
</dbReference>
<dbReference type="EMBL" id="QNVS01000082">
    <property type="protein sequence ID" value="REC51043.1"/>
    <property type="molecule type" value="Genomic_DNA"/>
</dbReference>
<keyword evidence="2" id="KW-1185">Reference proteome</keyword>
<dbReference type="SUPFAM" id="SSF56235">
    <property type="entry name" value="N-terminal nucleophile aminohydrolases (Ntn hydrolases)"/>
    <property type="match status" value="1"/>
</dbReference>